<dbReference type="Proteomes" id="UP000308760">
    <property type="component" value="Unassembled WGS sequence"/>
</dbReference>
<feature type="transmembrane region" description="Helical" evidence="6">
    <location>
        <begin position="285"/>
        <end position="307"/>
    </location>
</feature>
<evidence type="ECO:0000256" key="3">
    <source>
        <dbReference type="ARBA" id="ARBA00022692"/>
    </source>
</evidence>
<dbReference type="AlphaFoldDB" id="A0A4S8PR09"/>
<feature type="transmembrane region" description="Helical" evidence="6">
    <location>
        <begin position="184"/>
        <end position="202"/>
    </location>
</feature>
<organism evidence="7 8">
    <name type="scientific">Glycomyces buryatensis</name>
    <dbReference type="NCBI Taxonomy" id="2570927"/>
    <lineage>
        <taxon>Bacteria</taxon>
        <taxon>Bacillati</taxon>
        <taxon>Actinomycetota</taxon>
        <taxon>Actinomycetes</taxon>
        <taxon>Glycomycetales</taxon>
        <taxon>Glycomycetaceae</taxon>
        <taxon>Glycomyces</taxon>
    </lineage>
</organism>
<dbReference type="InterPro" id="IPR050833">
    <property type="entry name" value="Poly_Biosynth_Transport"/>
</dbReference>
<protein>
    <submittedName>
        <fullName evidence="7">Uncharacterized protein</fullName>
    </submittedName>
</protein>
<comment type="caution">
    <text evidence="7">The sequence shown here is derived from an EMBL/GenBank/DDBJ whole genome shotgun (WGS) entry which is preliminary data.</text>
</comment>
<keyword evidence="4 6" id="KW-1133">Transmembrane helix</keyword>
<dbReference type="GO" id="GO:0005886">
    <property type="term" value="C:plasma membrane"/>
    <property type="evidence" value="ECO:0007669"/>
    <property type="project" value="UniProtKB-SubCell"/>
</dbReference>
<feature type="transmembrane region" description="Helical" evidence="6">
    <location>
        <begin position="156"/>
        <end position="177"/>
    </location>
</feature>
<evidence type="ECO:0000313" key="7">
    <source>
        <dbReference type="EMBL" id="THV33588.1"/>
    </source>
</evidence>
<evidence type="ECO:0000313" key="8">
    <source>
        <dbReference type="Proteomes" id="UP000308760"/>
    </source>
</evidence>
<keyword evidence="3 6" id="KW-0812">Transmembrane</keyword>
<proteinExistence type="predicted"/>
<reference evidence="8" key="1">
    <citation type="submission" date="2019-04" db="EMBL/GenBank/DDBJ databases">
        <title>Nocardioides xinjiangensis sp. nov.</title>
        <authorList>
            <person name="Liu S."/>
        </authorList>
    </citation>
    <scope>NUCLEOTIDE SEQUENCE [LARGE SCALE GENOMIC DNA]</scope>
    <source>
        <strain evidence="8">18</strain>
    </source>
</reference>
<dbReference type="InterPro" id="IPR002797">
    <property type="entry name" value="Polysacc_synth"/>
</dbReference>
<name>A0A4S8PR09_9ACTN</name>
<evidence type="ECO:0000256" key="5">
    <source>
        <dbReference type="ARBA" id="ARBA00023136"/>
    </source>
</evidence>
<dbReference type="PANTHER" id="PTHR30250">
    <property type="entry name" value="PST FAMILY PREDICTED COLANIC ACID TRANSPORTER"/>
    <property type="match status" value="1"/>
</dbReference>
<comment type="subcellular location">
    <subcellularLocation>
        <location evidence="1">Cell membrane</location>
        <topology evidence="1">Multi-pass membrane protein</topology>
    </subcellularLocation>
</comment>
<feature type="transmembrane region" description="Helical" evidence="6">
    <location>
        <begin position="419"/>
        <end position="437"/>
    </location>
</feature>
<dbReference type="EMBL" id="STGY01000083">
    <property type="protein sequence ID" value="THV33588.1"/>
    <property type="molecule type" value="Genomic_DNA"/>
</dbReference>
<feature type="transmembrane region" description="Helical" evidence="6">
    <location>
        <begin position="362"/>
        <end position="382"/>
    </location>
</feature>
<evidence type="ECO:0000256" key="4">
    <source>
        <dbReference type="ARBA" id="ARBA00022989"/>
    </source>
</evidence>
<feature type="transmembrane region" description="Helical" evidence="6">
    <location>
        <begin position="328"/>
        <end position="350"/>
    </location>
</feature>
<feature type="transmembrane region" description="Helical" evidence="6">
    <location>
        <begin position="81"/>
        <end position="108"/>
    </location>
</feature>
<keyword evidence="2" id="KW-1003">Cell membrane</keyword>
<reference evidence="7 8" key="2">
    <citation type="submission" date="2019-05" db="EMBL/GenBank/DDBJ databases">
        <title>Glycomyces buryatensis sp. nov.</title>
        <authorList>
            <person name="Nikitina E."/>
        </authorList>
    </citation>
    <scope>NUCLEOTIDE SEQUENCE [LARGE SCALE GENOMIC DNA]</scope>
    <source>
        <strain evidence="7 8">18</strain>
    </source>
</reference>
<keyword evidence="8" id="KW-1185">Reference proteome</keyword>
<gene>
    <name evidence="7" type="ORF">FAB82_25975</name>
</gene>
<evidence type="ECO:0000256" key="1">
    <source>
        <dbReference type="ARBA" id="ARBA00004651"/>
    </source>
</evidence>
<feature type="transmembrane region" description="Helical" evidence="6">
    <location>
        <begin position="394"/>
        <end position="413"/>
    </location>
</feature>
<dbReference type="PANTHER" id="PTHR30250:SF11">
    <property type="entry name" value="O-ANTIGEN TRANSPORTER-RELATED"/>
    <property type="match status" value="1"/>
</dbReference>
<feature type="transmembrane region" description="Helical" evidence="6">
    <location>
        <begin position="48"/>
        <end position="69"/>
    </location>
</feature>
<feature type="transmembrane region" description="Helical" evidence="6">
    <location>
        <begin position="251"/>
        <end position="273"/>
    </location>
</feature>
<accession>A0A4S8PR09</accession>
<dbReference type="Pfam" id="PF01943">
    <property type="entry name" value="Polysacc_synt"/>
    <property type="match status" value="1"/>
</dbReference>
<sequence>MRRAGRARAPRLRRRGLLPVAAGGVHRSQGRQDMTASTGIRGGFARSVATTAACNVATAVASGVAGILIARALGPSLRGEYAAIMAWFAVVLVVGQLGQTAATTYFVARVPDRARDYLATSRNLMVASGSVTLLAGIACAPLLAPEDDTVVLAYRLMFATCLASFAGAGYVFALHAARLPRWNLVRIMQPLAFLAVVGVLHLSDELDLLTVAAALSATVVAQSILAYVLCRGLGLTGGRSESALAAPMCRYGLSQLAGSVPAAITARLDQIVLSFLAASAALGNYAVAVSLTAIAVPLVAAFGNVAFPRLASRVGAASRLDAMQRQTLLASAAVGVVVTVPLVVLAPTLIPALFGPGYAEAIRLLWLLAPGGVLLACAQVGADLLRGHGRPLDVAQAQWIAAIVMIVLLVALVPTWGAMGAAVASSAAAATALLLMLRSLARNSSAAEPELATTELTRRTR</sequence>
<feature type="transmembrane region" description="Helical" evidence="6">
    <location>
        <begin position="208"/>
        <end position="230"/>
    </location>
</feature>
<evidence type="ECO:0000256" key="2">
    <source>
        <dbReference type="ARBA" id="ARBA00022475"/>
    </source>
</evidence>
<dbReference type="OrthoDB" id="3320002at2"/>
<evidence type="ECO:0000256" key="6">
    <source>
        <dbReference type="SAM" id="Phobius"/>
    </source>
</evidence>
<feature type="transmembrane region" description="Helical" evidence="6">
    <location>
        <begin position="124"/>
        <end position="144"/>
    </location>
</feature>
<keyword evidence="5 6" id="KW-0472">Membrane</keyword>